<dbReference type="FunFam" id="3.40.50.970:FF:000041">
    <property type="entry name" value="Pyruvate:ferredoxin (Flavodoxin) oxidoreductase"/>
    <property type="match status" value="1"/>
</dbReference>
<comment type="catalytic activity">
    <reaction evidence="9">
        <text>2 oxidized [2Fe-2S]-[ferredoxin] + pyruvate + CoA = 2 reduced [2Fe-2S]-[ferredoxin] + acetyl-CoA + CO2 + H(+)</text>
        <dbReference type="Rhea" id="RHEA:12765"/>
        <dbReference type="Rhea" id="RHEA-COMP:10000"/>
        <dbReference type="Rhea" id="RHEA-COMP:10001"/>
        <dbReference type="ChEBI" id="CHEBI:15361"/>
        <dbReference type="ChEBI" id="CHEBI:15378"/>
        <dbReference type="ChEBI" id="CHEBI:16526"/>
        <dbReference type="ChEBI" id="CHEBI:33737"/>
        <dbReference type="ChEBI" id="CHEBI:33738"/>
        <dbReference type="ChEBI" id="CHEBI:57287"/>
        <dbReference type="ChEBI" id="CHEBI:57288"/>
        <dbReference type="EC" id="1.2.7.1"/>
    </reaction>
</comment>
<dbReference type="PROSITE" id="PS51379">
    <property type="entry name" value="4FE4S_FER_2"/>
    <property type="match status" value="2"/>
</dbReference>
<evidence type="ECO:0000256" key="9">
    <source>
        <dbReference type="PIRNR" id="PIRNR000159"/>
    </source>
</evidence>
<dbReference type="PIRSF" id="PIRSF000159">
    <property type="entry name" value="NifJ"/>
    <property type="match status" value="1"/>
</dbReference>
<dbReference type="InterPro" id="IPR011766">
    <property type="entry name" value="TPP_enzyme_TPP-bd"/>
</dbReference>
<dbReference type="InterPro" id="IPR017900">
    <property type="entry name" value="4Fe4S_Fe_S_CS"/>
</dbReference>
<dbReference type="OrthoDB" id="9794954at2"/>
<feature type="domain" description="4Fe-4S ferredoxin-type" evidence="13">
    <location>
        <begin position="740"/>
        <end position="771"/>
    </location>
</feature>
<comment type="similarity">
    <text evidence="1 9">Belongs to the pyruvate:ferredoxin/flavodoxin oxidoreductase family.</text>
</comment>
<keyword evidence="3 12" id="KW-0004">4Fe-4S</keyword>
<dbReference type="Pfam" id="PF12838">
    <property type="entry name" value="Fer4_7"/>
    <property type="match status" value="1"/>
</dbReference>
<dbReference type="GO" id="GO:0019164">
    <property type="term" value="F:pyruvate synthase activity"/>
    <property type="evidence" value="ECO:0007669"/>
    <property type="project" value="UniProtKB-EC"/>
</dbReference>
<feature type="binding site" evidence="10">
    <location>
        <begin position="970"/>
        <end position="973"/>
    </location>
    <ligand>
        <name>thiamine diphosphate</name>
        <dbReference type="ChEBI" id="CHEBI:58937"/>
    </ligand>
</feature>
<dbReference type="Pfam" id="PF01558">
    <property type="entry name" value="POR"/>
    <property type="match status" value="1"/>
</dbReference>
<keyword evidence="7 12" id="KW-0408">Iron</keyword>
<dbReference type="CDD" id="cd03377">
    <property type="entry name" value="TPP_PFOR_PNO"/>
    <property type="match status" value="1"/>
</dbReference>
<accession>A0A401LCN2</accession>
<dbReference type="Gene3D" id="3.40.50.970">
    <property type="match status" value="2"/>
</dbReference>
<evidence type="ECO:0000259" key="13">
    <source>
        <dbReference type="PROSITE" id="PS51379"/>
    </source>
</evidence>
<dbReference type="InterPro" id="IPR019456">
    <property type="entry name" value="Pyrv-flavodox_OxRtase_EKR"/>
</dbReference>
<feature type="binding site" evidence="12">
    <location>
        <position position="818"/>
    </location>
    <ligand>
        <name>[4Fe-4S] cluster</name>
        <dbReference type="ChEBI" id="CHEBI:49883"/>
        <label>3</label>
    </ligand>
</feature>
<evidence type="ECO:0000256" key="4">
    <source>
        <dbReference type="ARBA" id="ARBA00022723"/>
    </source>
</evidence>
<dbReference type="PANTHER" id="PTHR32154:SF0">
    <property type="entry name" value="PYRUVATE-FLAVODOXIN OXIDOREDUCTASE-RELATED"/>
    <property type="match status" value="1"/>
</dbReference>
<feature type="binding site" evidence="12">
    <location>
        <position position="759"/>
    </location>
    <ligand>
        <name>[4Fe-4S] cluster</name>
        <dbReference type="ChEBI" id="CHEBI:49883"/>
        <label>1</label>
    </ligand>
</feature>
<dbReference type="GO" id="GO:0005506">
    <property type="term" value="F:iron ion binding"/>
    <property type="evidence" value="ECO:0007669"/>
    <property type="project" value="InterPro"/>
</dbReference>
<evidence type="ECO:0000256" key="12">
    <source>
        <dbReference type="PIRSR" id="PIRSR000159-50"/>
    </source>
</evidence>
<dbReference type="Pfam" id="PF01855">
    <property type="entry name" value="POR_N"/>
    <property type="match status" value="1"/>
</dbReference>
<evidence type="ECO:0000256" key="2">
    <source>
        <dbReference type="ARBA" id="ARBA00022448"/>
    </source>
</evidence>
<feature type="binding site" evidence="12">
    <location>
        <position position="1079"/>
    </location>
    <ligand>
        <name>[4Fe-4S] cluster</name>
        <dbReference type="ChEBI" id="CHEBI:49883"/>
        <label>3</label>
    </ligand>
</feature>
<comment type="caution">
    <text evidence="14">The sequence shown here is derived from an EMBL/GenBank/DDBJ whole genome shotgun (WGS) entry which is preliminary data.</text>
</comment>
<dbReference type="EMBL" id="BHVZ01000001">
    <property type="protein sequence ID" value="GCB29303.1"/>
    <property type="molecule type" value="Genomic_DNA"/>
</dbReference>
<dbReference type="SUPFAM" id="SSF52922">
    <property type="entry name" value="TK C-terminal domain-like"/>
    <property type="match status" value="1"/>
</dbReference>
<comment type="cofactor">
    <cofactor evidence="12">
        <name>[4Fe-4S] cluster</name>
        <dbReference type="ChEBI" id="CHEBI:49883"/>
    </cofactor>
    <text evidence="12">Binds 3 [4Fe-4S] clusters per subunit.</text>
</comment>
<dbReference type="Pfam" id="PF17147">
    <property type="entry name" value="PFOR_II"/>
    <property type="match status" value="1"/>
</dbReference>
<feature type="site" description="Important for catalytic activity" evidence="11">
    <location>
        <position position="115"/>
    </location>
</feature>
<feature type="binding site" evidence="12">
    <location>
        <position position="698"/>
    </location>
    <ligand>
        <name>[4Fe-4S] cluster</name>
        <dbReference type="ChEBI" id="CHEBI:49883"/>
        <label>1</label>
    </ligand>
</feature>
<dbReference type="InterPro" id="IPR011895">
    <property type="entry name" value="Pyrv_flavodox_OxRed"/>
</dbReference>
<evidence type="ECO:0000256" key="1">
    <source>
        <dbReference type="ARBA" id="ARBA00009032"/>
    </source>
</evidence>
<feature type="site" description="Important for catalytic activity" evidence="11">
    <location>
        <position position="65"/>
    </location>
</feature>
<dbReference type="Pfam" id="PF10371">
    <property type="entry name" value="EKR"/>
    <property type="match status" value="1"/>
</dbReference>
<evidence type="ECO:0000256" key="3">
    <source>
        <dbReference type="ARBA" id="ARBA00022485"/>
    </source>
</evidence>
<dbReference type="GO" id="GO:0051539">
    <property type="term" value="F:4 iron, 4 sulfur cluster binding"/>
    <property type="evidence" value="ECO:0007669"/>
    <property type="project" value="UniProtKB-KW"/>
</dbReference>
<keyword evidence="4 12" id="KW-0479">Metal-binding</keyword>
<dbReference type="FunFam" id="3.40.50.970:FF:000012">
    <property type="entry name" value="Pyruvate:ferredoxin (Flavodoxin) oxidoreductase"/>
    <property type="match status" value="1"/>
</dbReference>
<keyword evidence="14" id="KW-0670">Pyruvate</keyword>
<feature type="binding site" evidence="10">
    <location>
        <position position="115"/>
    </location>
    <ligand>
        <name>pyruvate</name>
        <dbReference type="ChEBI" id="CHEBI:15361"/>
    </ligand>
</feature>
<feature type="binding site" evidence="10">
    <location>
        <position position="32"/>
    </location>
    <ligand>
        <name>pyruvate</name>
        <dbReference type="ChEBI" id="CHEBI:15361"/>
    </ligand>
</feature>
<dbReference type="InterPro" id="IPR033412">
    <property type="entry name" value="PFOR_II"/>
</dbReference>
<feature type="binding site" evidence="12">
    <location>
        <position position="702"/>
    </location>
    <ligand>
        <name>[4Fe-4S] cluster</name>
        <dbReference type="ChEBI" id="CHEBI:49883"/>
        <label>2</label>
    </ligand>
</feature>
<dbReference type="Gene3D" id="3.40.920.10">
    <property type="entry name" value="Pyruvate-ferredoxin oxidoreductase, PFOR, domain III"/>
    <property type="match status" value="1"/>
</dbReference>
<dbReference type="FunFam" id="3.40.920.10:FF:000001">
    <property type="entry name" value="Pyruvate:ferredoxin (Flavodoxin) oxidoreductase"/>
    <property type="match status" value="1"/>
</dbReference>
<keyword evidence="5 9" id="KW-0249">Electron transport</keyword>
<feature type="binding site" evidence="10">
    <location>
        <position position="65"/>
    </location>
    <ligand>
        <name>thiamine diphosphate</name>
        <dbReference type="ChEBI" id="CHEBI:58937"/>
    </ligand>
</feature>
<dbReference type="SUPFAM" id="SSF54862">
    <property type="entry name" value="4Fe-4S ferredoxins"/>
    <property type="match status" value="1"/>
</dbReference>
<reference evidence="14 15" key="1">
    <citation type="submission" date="2018-10" db="EMBL/GenBank/DDBJ databases">
        <title>Draft Genome Sequence of Anaerotignum sp. KCTC 15736.</title>
        <authorList>
            <person name="Choi S.H."/>
            <person name="Kim J.S."/>
            <person name="Kang S.W."/>
            <person name="Lee J.S."/>
            <person name="Park S.H."/>
        </authorList>
    </citation>
    <scope>NUCLEOTIDE SEQUENCE [LARGE SCALE GENOMIC DNA]</scope>
    <source>
        <strain evidence="14 15">KCTC 15736</strain>
    </source>
</reference>
<keyword evidence="15" id="KW-1185">Reference proteome</keyword>
<dbReference type="InterPro" id="IPR050722">
    <property type="entry name" value="Pyruvate:ferred/Flavod_OxRd"/>
</dbReference>
<keyword evidence="2 9" id="KW-0813">Transport</keyword>
<dbReference type="Proteomes" id="UP000287361">
    <property type="component" value="Unassembled WGS sequence"/>
</dbReference>
<feature type="binding site" evidence="10">
    <location>
        <position position="820"/>
    </location>
    <ligand>
        <name>thiamine diphosphate</name>
        <dbReference type="ChEBI" id="CHEBI:58937"/>
    </ligand>
</feature>
<feature type="binding site" evidence="12">
    <location>
        <position position="749"/>
    </location>
    <ligand>
        <name>[4Fe-4S] cluster</name>
        <dbReference type="ChEBI" id="CHEBI:49883"/>
        <label>2</label>
    </ligand>
</feature>
<sequence>MNTKMMKTMDGNEAAAYVSYAFTEVATIYPITPSSPMAEHVDSWAANGKKNIFGQTVRLLELESEAGAAGAMHGALEAGTLATTYTASQGLLLMIPPMYRIAGQLKPGVFHVASRTVGTHAFSIFGDHSDVMSCRQIGCAMLSSASVQEVMDLAGVAHLSAIKGSVPFIHFFDGFRTSHELQKIEVMDYEDLEKLVDQDALKKFRKNALNPEHPVQRSTVQNPDVFFQNREACTPFYTRLPEIVEEYMNEINKITGRNYKLFNYFGAADAEHVIVAMGSVTGVAQEVVESLTAKGEKVGFLQVHLYRPFSLAHFAAALPETVKVLTVLDRTKEPGALGEPLYGDVCSALIETGRTTKVLAGRYGLSSKDVTPAQIIAVFDNMKGAQKNHFTVGIIDDISNSSIEVGAEPDLADASTVSCKFWGLGSDGTVGANKNSIKIIGDHTDKYAQAYFEYDTKKSGGITRSHLRFGDKPIRSSYLVTKNANFVACHNQSYMEKYDIVSEIKPGGTFLLNCTWTPEELDHHLSAEVKRTIANNNIHFYTIDAIKIGKEIGLGNKTNAILQSAFFKLANIIPVDDAVTYMKAAIVKSYGKKGEKVVNMNYAAVDAGLSGLTKIDVPASWKDAKDVDHEAIKKVLPEYVEKLMVPMNALKGDLLPVSVFAGREDGTVPLGTSAFEKRGVAIDVPAWDATKCIQCNQCSYVCPHAAIRPFLLTEEEAANAPASYAVLDANGAGEIKQYKFRMQVDPLDCQGCGVCVTACPAKEKALVMHPLETQLHEQDNWDFSLTLSDKKNPMSKFTVKGSQFEQPLLEFSGACAGCGETAYAKLMTQLYGDRMYLANATGCTQAWGAAAPCVPYTTNKEGWGPAWSNSLFENNAQFSVGMVLAVEQQRDRVTMKVKDLLAMTAGTDFAAAAETWLENWDNGDRSKADSRAVIAALKELKVDGAAAELKDFILENSEHLTKKSMWMYGGDGWAYDIGYGGLDHVLASGRDVNVLVVDTEVYSNTGGQSSKATPIGAVAQFAAGGKPTVKKDLGMLAMSYGYIYVAQVALGADPNQLIKALKEAEAYKGPSLIIAYAPCINHGISKGMANAQLEAKLAVQAGYWHLYRFNPDLKKEGKNPFILDSKEPTLDFNEFLMGEVRYASLVRTFPETAEVLLKEAAENAKDKYASYKKLAEA</sequence>
<dbReference type="Pfam" id="PF02775">
    <property type="entry name" value="TPP_enzyme_C"/>
    <property type="match status" value="1"/>
</dbReference>
<dbReference type="InterPro" id="IPR029061">
    <property type="entry name" value="THDP-binding"/>
</dbReference>
<feature type="binding site" evidence="12">
    <location>
        <position position="692"/>
    </location>
    <ligand>
        <name>[4Fe-4S] cluster</name>
        <dbReference type="ChEBI" id="CHEBI:49883"/>
        <label>1</label>
    </ligand>
</feature>
<dbReference type="PANTHER" id="PTHR32154">
    <property type="entry name" value="PYRUVATE-FLAVODOXIN OXIDOREDUCTASE-RELATED"/>
    <property type="match status" value="1"/>
</dbReference>
<dbReference type="Gene3D" id="3.30.70.20">
    <property type="match status" value="1"/>
</dbReference>
<dbReference type="SMART" id="SM00890">
    <property type="entry name" value="EKR"/>
    <property type="match status" value="1"/>
</dbReference>
<dbReference type="FunFam" id="3.40.50.920:FF:000007">
    <property type="entry name" value="Pyruvate:ferredoxin (Flavodoxin) oxidoreductase"/>
    <property type="match status" value="1"/>
</dbReference>
<feature type="binding site" evidence="12">
    <location>
        <position position="755"/>
    </location>
    <ligand>
        <name>[4Fe-4S] cluster</name>
        <dbReference type="ChEBI" id="CHEBI:49883"/>
        <label>2</label>
    </ligand>
</feature>
<dbReference type="CDD" id="cd07034">
    <property type="entry name" value="TPP_PYR_PFOR_IOR-alpha_like"/>
    <property type="match status" value="1"/>
</dbReference>
<gene>
    <name evidence="14" type="primary">nifJ2_2</name>
    <name evidence="14" type="ORF">KGMB03357_09640</name>
</gene>
<feature type="site" description="Important for catalytic activity" evidence="11">
    <location>
        <position position="32"/>
    </location>
</feature>
<keyword evidence="8 12" id="KW-0411">Iron-sulfur</keyword>
<feature type="domain" description="4Fe-4S ferredoxin-type" evidence="13">
    <location>
        <begin position="683"/>
        <end position="712"/>
    </location>
</feature>
<evidence type="ECO:0000256" key="5">
    <source>
        <dbReference type="ARBA" id="ARBA00022982"/>
    </source>
</evidence>
<feature type="binding site" evidence="10">
    <location>
        <position position="843"/>
    </location>
    <ligand>
        <name>thiamine diphosphate</name>
        <dbReference type="ChEBI" id="CHEBI:58937"/>
    </ligand>
</feature>
<evidence type="ECO:0000256" key="8">
    <source>
        <dbReference type="ARBA" id="ARBA00023014"/>
    </source>
</evidence>
<evidence type="ECO:0000256" key="10">
    <source>
        <dbReference type="PIRSR" id="PIRSR000159-1"/>
    </source>
</evidence>
<evidence type="ECO:0000256" key="6">
    <source>
        <dbReference type="ARBA" id="ARBA00023002"/>
    </source>
</evidence>
<feature type="binding site" evidence="12">
    <location>
        <position position="695"/>
    </location>
    <ligand>
        <name>[4Fe-4S] cluster</name>
        <dbReference type="ChEBI" id="CHEBI:49883"/>
        <label>1</label>
    </ligand>
</feature>
<feature type="binding site" evidence="10">
    <location>
        <begin position="999"/>
        <end position="1004"/>
    </location>
    <ligand>
        <name>thiamine diphosphate</name>
        <dbReference type="ChEBI" id="CHEBI:58937"/>
    </ligand>
</feature>
<dbReference type="GO" id="GO:0022900">
    <property type="term" value="P:electron transport chain"/>
    <property type="evidence" value="ECO:0007669"/>
    <property type="project" value="InterPro"/>
</dbReference>
<proteinExistence type="inferred from homology"/>
<dbReference type="NCBIfam" id="TIGR02176">
    <property type="entry name" value="pyruv_ox_red"/>
    <property type="match status" value="1"/>
</dbReference>
<evidence type="ECO:0000313" key="14">
    <source>
        <dbReference type="EMBL" id="GCB29303.1"/>
    </source>
</evidence>
<dbReference type="InterPro" id="IPR037112">
    <property type="entry name" value="Pyrv-flavodox_OxR_EKR_sf"/>
</dbReference>
<dbReference type="InterPro" id="IPR002869">
    <property type="entry name" value="Pyrv_flavodox_OxRed_cen"/>
</dbReference>
<dbReference type="SUPFAM" id="SSF53323">
    <property type="entry name" value="Pyruvate-ferredoxin oxidoreductase, PFOR, domain III"/>
    <property type="match status" value="1"/>
</dbReference>
<dbReference type="AlphaFoldDB" id="A0A401LCN2"/>
<dbReference type="Gene3D" id="3.40.50.920">
    <property type="match status" value="1"/>
</dbReference>
<dbReference type="PROSITE" id="PS00198">
    <property type="entry name" value="4FE4S_FER_1"/>
    <property type="match status" value="2"/>
</dbReference>
<dbReference type="GO" id="GO:0006979">
    <property type="term" value="P:response to oxidative stress"/>
    <property type="evidence" value="ECO:0007669"/>
    <property type="project" value="TreeGrafter"/>
</dbReference>
<feature type="binding site" evidence="12">
    <location>
        <position position="815"/>
    </location>
    <ligand>
        <name>[4Fe-4S] cluster</name>
        <dbReference type="ChEBI" id="CHEBI:49883"/>
        <label>3</label>
    </ligand>
</feature>
<dbReference type="FunFam" id="3.30.70.20:FF:000022">
    <property type="entry name" value="Pyruvate:ferredoxin (Flavodoxin) oxidoreductase"/>
    <property type="match status" value="1"/>
</dbReference>
<dbReference type="InterPro" id="IPR017896">
    <property type="entry name" value="4Fe4S_Fe-S-bd"/>
</dbReference>
<keyword evidence="6 9" id="KW-0560">Oxidoreductase</keyword>
<dbReference type="Gene3D" id="4.10.780.10">
    <property type="entry name" value="Pyruvate-flavodoxin oxidoreductase, EKR domain"/>
    <property type="match status" value="1"/>
</dbReference>
<feature type="binding site" evidence="12">
    <location>
        <position position="843"/>
    </location>
    <ligand>
        <name>[4Fe-4S] cluster</name>
        <dbReference type="ChEBI" id="CHEBI:49883"/>
        <label>3</label>
    </ligand>
</feature>
<dbReference type="InterPro" id="IPR009014">
    <property type="entry name" value="Transketo_C/PFOR_II"/>
</dbReference>
<organism evidence="14 15">
    <name type="scientific">Anaerotignum faecicola</name>
    <dbReference type="NCBI Taxonomy" id="2358141"/>
    <lineage>
        <taxon>Bacteria</taxon>
        <taxon>Bacillati</taxon>
        <taxon>Bacillota</taxon>
        <taxon>Clostridia</taxon>
        <taxon>Lachnospirales</taxon>
        <taxon>Anaerotignaceae</taxon>
        <taxon>Anaerotignum</taxon>
    </lineage>
</organism>
<dbReference type="InterPro" id="IPR019752">
    <property type="entry name" value="Pyrv/ketoisovalerate_OxRed_cat"/>
</dbReference>
<feature type="binding site" evidence="12">
    <location>
        <position position="752"/>
    </location>
    <ligand>
        <name>[4Fe-4S] cluster</name>
        <dbReference type="ChEBI" id="CHEBI:49883"/>
        <label>2</label>
    </ligand>
</feature>
<evidence type="ECO:0000256" key="7">
    <source>
        <dbReference type="ARBA" id="ARBA00023004"/>
    </source>
</evidence>
<evidence type="ECO:0000256" key="11">
    <source>
        <dbReference type="PIRSR" id="PIRSR000159-2"/>
    </source>
</evidence>
<evidence type="ECO:0000313" key="15">
    <source>
        <dbReference type="Proteomes" id="UP000287361"/>
    </source>
</evidence>
<dbReference type="EC" id="1.2.7.1" evidence="9"/>
<feature type="site" description="Important for catalytic activity" evidence="11">
    <location>
        <position position="1004"/>
    </location>
</feature>
<dbReference type="InterPro" id="IPR002880">
    <property type="entry name" value="Pyrv_Fd/Flavodoxin_OxRdtase_N"/>
</dbReference>
<dbReference type="SUPFAM" id="SSF52518">
    <property type="entry name" value="Thiamin diphosphate-binding fold (THDP-binding)"/>
    <property type="match status" value="2"/>
</dbReference>
<name>A0A401LCN2_9FIRM</name>
<dbReference type="GO" id="GO:0030976">
    <property type="term" value="F:thiamine pyrophosphate binding"/>
    <property type="evidence" value="ECO:0007669"/>
    <property type="project" value="InterPro"/>
</dbReference>
<protein>
    <recommendedName>
        <fullName evidence="9">Pyruvate:ferredoxin oxidoreductase</fullName>
        <ecNumber evidence="9">1.2.7.1</ecNumber>
    </recommendedName>
    <alternativeName>
        <fullName evidence="9">Pyruvate synthase</fullName>
    </alternativeName>
</protein>